<protein>
    <submittedName>
        <fullName evidence="2">Uncharacterized protein</fullName>
    </submittedName>
</protein>
<dbReference type="Proteomes" id="UP000196842">
    <property type="component" value="Chromosome I"/>
</dbReference>
<sequence>MLVGIHCLRVIRAVISVYVNATKRSQRNGQRDIGSRFRYRPPKTYSF</sequence>
<name>A0A1Y6JSI4_PSEVI</name>
<evidence type="ECO:0000313" key="3">
    <source>
        <dbReference type="Proteomes" id="UP000196842"/>
    </source>
</evidence>
<organism evidence="2 3">
    <name type="scientific">Pseudomonas viridiflava</name>
    <name type="common">Phytomonas viridiflava</name>
    <dbReference type="NCBI Taxonomy" id="33069"/>
    <lineage>
        <taxon>Bacteria</taxon>
        <taxon>Pseudomonadati</taxon>
        <taxon>Pseudomonadota</taxon>
        <taxon>Gammaproteobacteria</taxon>
        <taxon>Pseudomonadales</taxon>
        <taxon>Pseudomonadaceae</taxon>
        <taxon>Pseudomonas</taxon>
    </lineage>
</organism>
<evidence type="ECO:0000313" key="2">
    <source>
        <dbReference type="EMBL" id="SMS12906.1"/>
    </source>
</evidence>
<dbReference type="AlphaFoldDB" id="A0A1Y6JSI4"/>
<feature type="region of interest" description="Disordered" evidence="1">
    <location>
        <begin position="25"/>
        <end position="47"/>
    </location>
</feature>
<proteinExistence type="predicted"/>
<gene>
    <name evidence="2" type="ORF">CFBP1590__5320</name>
</gene>
<evidence type="ECO:0000256" key="1">
    <source>
        <dbReference type="SAM" id="MobiDB-lite"/>
    </source>
</evidence>
<dbReference type="EMBL" id="LT855380">
    <property type="protein sequence ID" value="SMS12906.1"/>
    <property type="molecule type" value="Genomic_DNA"/>
</dbReference>
<reference evidence="2 3" key="1">
    <citation type="submission" date="2017-05" db="EMBL/GenBank/DDBJ databases">
        <authorList>
            <person name="Song R."/>
            <person name="Chenine A.L."/>
            <person name="Ruprecht R.M."/>
        </authorList>
    </citation>
    <scope>NUCLEOTIDE SEQUENCE [LARGE SCALE GENOMIC DNA]</scope>
    <source>
        <strain evidence="2 3">CFBP 1590</strain>
    </source>
</reference>
<accession>A0A1Y6JSI4</accession>
<dbReference type="KEGG" id="pvd:CFBP1590__5320"/>